<proteinExistence type="predicted"/>
<accession>A0A182SB08</accession>
<reference evidence="2" key="1">
    <citation type="submission" date="2013-09" db="EMBL/GenBank/DDBJ databases">
        <title>The Genome Sequence of Anopheles maculatus species B.</title>
        <authorList>
            <consortium name="The Broad Institute Genomics Platform"/>
            <person name="Neafsey D.E."/>
            <person name="Besansky N."/>
            <person name="Howell P."/>
            <person name="Walton C."/>
            <person name="Young S.K."/>
            <person name="Zeng Q."/>
            <person name="Gargeya S."/>
            <person name="Fitzgerald M."/>
            <person name="Haas B."/>
            <person name="Abouelleil A."/>
            <person name="Allen A.W."/>
            <person name="Alvarado L."/>
            <person name="Arachchi H.M."/>
            <person name="Berlin A.M."/>
            <person name="Chapman S.B."/>
            <person name="Gainer-Dewar J."/>
            <person name="Goldberg J."/>
            <person name="Griggs A."/>
            <person name="Gujja S."/>
            <person name="Hansen M."/>
            <person name="Howarth C."/>
            <person name="Imamovic A."/>
            <person name="Ireland A."/>
            <person name="Larimer J."/>
            <person name="McCowan C."/>
            <person name="Murphy C."/>
            <person name="Pearson M."/>
            <person name="Poon T.W."/>
            <person name="Priest M."/>
            <person name="Roberts A."/>
            <person name="Saif S."/>
            <person name="Shea T."/>
            <person name="Sisk P."/>
            <person name="Sykes S."/>
            <person name="Wortman J."/>
            <person name="Nusbaum C."/>
            <person name="Birren B."/>
        </authorList>
    </citation>
    <scope>NUCLEOTIDE SEQUENCE [LARGE SCALE GENOMIC DNA]</scope>
    <source>
        <strain evidence="2">maculatus3</strain>
    </source>
</reference>
<name>A0A182SB08_9DIPT</name>
<reference evidence="1" key="2">
    <citation type="submission" date="2020-05" db="UniProtKB">
        <authorList>
            <consortium name="EnsemblMetazoa"/>
        </authorList>
    </citation>
    <scope>IDENTIFICATION</scope>
    <source>
        <strain evidence="1">maculatus3</strain>
    </source>
</reference>
<keyword evidence="2" id="KW-1185">Reference proteome</keyword>
<sequence>MPDTVLAALEKLHRGESTHPAARGHQISEISKASSIVDSLLGQQSAQSSLVDDSGIPKSISGPSEVTTVILAEVQSAAAPTKATVSRVPTVTSGTTVKTLNFIASTNPTRNDMYLMFQPSTSVGATTNRADNLSLGITRRNSYEIQKIDLIHDDWFGMAPLASPESLSELSSISSRASMSTCMVSGLDKGLENGKETRQIRVSERNDLLTVESQLHTPKVLRRTPKVSGNLSTCAEDARTVYQYKRMGKIFVLNQTSYESNSTLDSFDIEQT</sequence>
<dbReference type="VEuPathDB" id="VectorBase:AMAM003190"/>
<dbReference type="EnsemblMetazoa" id="AMAM003190-RA">
    <property type="protein sequence ID" value="AMAM003190-PA"/>
    <property type="gene ID" value="AMAM003190"/>
</dbReference>
<protein>
    <submittedName>
        <fullName evidence="1">Uncharacterized protein</fullName>
    </submittedName>
</protein>
<evidence type="ECO:0000313" key="2">
    <source>
        <dbReference type="Proteomes" id="UP000075901"/>
    </source>
</evidence>
<organism evidence="1 2">
    <name type="scientific">Anopheles maculatus</name>
    <dbReference type="NCBI Taxonomy" id="74869"/>
    <lineage>
        <taxon>Eukaryota</taxon>
        <taxon>Metazoa</taxon>
        <taxon>Ecdysozoa</taxon>
        <taxon>Arthropoda</taxon>
        <taxon>Hexapoda</taxon>
        <taxon>Insecta</taxon>
        <taxon>Pterygota</taxon>
        <taxon>Neoptera</taxon>
        <taxon>Endopterygota</taxon>
        <taxon>Diptera</taxon>
        <taxon>Nematocera</taxon>
        <taxon>Culicoidea</taxon>
        <taxon>Culicidae</taxon>
        <taxon>Anophelinae</taxon>
        <taxon>Anopheles</taxon>
        <taxon>Anopheles maculatus group</taxon>
    </lineage>
</organism>
<dbReference type="Proteomes" id="UP000075901">
    <property type="component" value="Unassembled WGS sequence"/>
</dbReference>
<dbReference type="AlphaFoldDB" id="A0A182SB08"/>
<evidence type="ECO:0000313" key="1">
    <source>
        <dbReference type="EnsemblMetazoa" id="AMAM003190-PA"/>
    </source>
</evidence>